<protein>
    <recommendedName>
        <fullName evidence="7">OVATE domain-containing protein</fullName>
    </recommendedName>
</protein>
<dbReference type="PANTHER" id="PTHR33057:SF70">
    <property type="entry name" value="TRANSCRIPTION REPRESSOR-RELATED"/>
    <property type="match status" value="1"/>
</dbReference>
<feature type="compositionally biased region" description="Basic and acidic residues" evidence="6">
    <location>
        <begin position="41"/>
        <end position="50"/>
    </location>
</feature>
<dbReference type="AlphaFoldDB" id="A0ABD1Z343"/>
<evidence type="ECO:0000256" key="2">
    <source>
        <dbReference type="ARBA" id="ARBA00022491"/>
    </source>
</evidence>
<dbReference type="PANTHER" id="PTHR33057">
    <property type="entry name" value="TRANSCRIPTION REPRESSOR OFP7-RELATED"/>
    <property type="match status" value="1"/>
</dbReference>
<feature type="compositionally biased region" description="Basic residues" evidence="6">
    <location>
        <begin position="596"/>
        <end position="608"/>
    </location>
</feature>
<reference evidence="8 9" key="1">
    <citation type="submission" date="2024-09" db="EMBL/GenBank/DDBJ databases">
        <title>Chromosome-scale assembly of Riccia fluitans.</title>
        <authorList>
            <person name="Paukszto L."/>
            <person name="Sawicki J."/>
            <person name="Karawczyk K."/>
            <person name="Piernik-Szablinska J."/>
            <person name="Szczecinska M."/>
            <person name="Mazdziarz M."/>
        </authorList>
    </citation>
    <scope>NUCLEOTIDE SEQUENCE [LARGE SCALE GENOMIC DNA]</scope>
    <source>
        <strain evidence="8">Rf_01</strain>
        <tissue evidence="8">Aerial parts of the thallus</tissue>
    </source>
</reference>
<dbReference type="EMBL" id="JBHFFA010000002">
    <property type="protein sequence ID" value="KAL2642158.1"/>
    <property type="molecule type" value="Genomic_DNA"/>
</dbReference>
<evidence type="ECO:0000259" key="7">
    <source>
        <dbReference type="PROSITE" id="PS51754"/>
    </source>
</evidence>
<accession>A0ABD1Z343</accession>
<name>A0ABD1Z343_9MARC</name>
<feature type="region of interest" description="Disordered" evidence="6">
    <location>
        <begin position="230"/>
        <end position="257"/>
    </location>
</feature>
<dbReference type="NCBIfam" id="TIGR01568">
    <property type="entry name" value="A_thal_3678"/>
    <property type="match status" value="1"/>
</dbReference>
<organism evidence="8 9">
    <name type="scientific">Riccia fluitans</name>
    <dbReference type="NCBI Taxonomy" id="41844"/>
    <lineage>
        <taxon>Eukaryota</taxon>
        <taxon>Viridiplantae</taxon>
        <taxon>Streptophyta</taxon>
        <taxon>Embryophyta</taxon>
        <taxon>Marchantiophyta</taxon>
        <taxon>Marchantiopsida</taxon>
        <taxon>Marchantiidae</taxon>
        <taxon>Marchantiales</taxon>
        <taxon>Ricciaceae</taxon>
        <taxon>Riccia</taxon>
    </lineage>
</organism>
<proteinExistence type="predicted"/>
<feature type="domain" description="OVATE" evidence="7">
    <location>
        <begin position="665"/>
        <end position="724"/>
    </location>
</feature>
<evidence type="ECO:0000256" key="6">
    <source>
        <dbReference type="SAM" id="MobiDB-lite"/>
    </source>
</evidence>
<keyword evidence="5" id="KW-0539">Nucleus</keyword>
<keyword evidence="3" id="KW-0805">Transcription regulation</keyword>
<dbReference type="GO" id="GO:0005634">
    <property type="term" value="C:nucleus"/>
    <property type="evidence" value="ECO:0007669"/>
    <property type="project" value="UniProtKB-SubCell"/>
</dbReference>
<comment type="subcellular location">
    <subcellularLocation>
        <location evidence="1">Nucleus</location>
    </subcellularLocation>
</comment>
<evidence type="ECO:0000256" key="5">
    <source>
        <dbReference type="ARBA" id="ARBA00023242"/>
    </source>
</evidence>
<evidence type="ECO:0000256" key="3">
    <source>
        <dbReference type="ARBA" id="ARBA00023015"/>
    </source>
</evidence>
<dbReference type="Pfam" id="PF04844">
    <property type="entry name" value="Ovate"/>
    <property type="match status" value="1"/>
</dbReference>
<keyword evidence="2" id="KW-0678">Repressor</keyword>
<dbReference type="Proteomes" id="UP001605036">
    <property type="component" value="Unassembled WGS sequence"/>
</dbReference>
<feature type="compositionally biased region" description="Polar residues" evidence="6">
    <location>
        <begin position="247"/>
        <end position="257"/>
    </location>
</feature>
<feature type="region of interest" description="Disordered" evidence="6">
    <location>
        <begin position="1"/>
        <end position="69"/>
    </location>
</feature>
<evidence type="ECO:0000313" key="9">
    <source>
        <dbReference type="Proteomes" id="UP001605036"/>
    </source>
</evidence>
<evidence type="ECO:0000256" key="1">
    <source>
        <dbReference type="ARBA" id="ARBA00004123"/>
    </source>
</evidence>
<feature type="compositionally biased region" description="Basic residues" evidence="6">
    <location>
        <begin position="625"/>
        <end position="644"/>
    </location>
</feature>
<evidence type="ECO:0000256" key="4">
    <source>
        <dbReference type="ARBA" id="ARBA00023163"/>
    </source>
</evidence>
<comment type="caution">
    <text evidence="8">The sequence shown here is derived from an EMBL/GenBank/DDBJ whole genome shotgun (WGS) entry which is preliminary data.</text>
</comment>
<feature type="compositionally biased region" description="Basic residues" evidence="6">
    <location>
        <begin position="1"/>
        <end position="12"/>
    </location>
</feature>
<dbReference type="InterPro" id="IPR006458">
    <property type="entry name" value="Ovate_C"/>
</dbReference>
<feature type="region of interest" description="Disordered" evidence="6">
    <location>
        <begin position="587"/>
        <end position="657"/>
    </location>
</feature>
<gene>
    <name evidence="8" type="ORF">R1flu_009745</name>
</gene>
<dbReference type="PROSITE" id="PS51754">
    <property type="entry name" value="OVATE"/>
    <property type="match status" value="1"/>
</dbReference>
<sequence>MESQKKIRSHHRTLSESDDHGWQGPGWPSLKDDPFYPLPDKTVKNNERRSYGRTPTRGETGKEGAGSSRHGVAGLARIYLTSIEPLYARRGRGRMLTLTGFKNVPAISEEKEAKFIAENSVANLIDRNLPEEDKARDCGSRSKISGSHHLAAKQRVVDIRNLRHPVSSLIFHLSRLGKQQGCFTHKHWGLFGRFLGLPPAPTMTTRAGCKGWMKARCGYSTCTKQIDFEQDGKKEKEKHSDTAGLNRMQSCRANSTDPASWERESAWSMLPEVEKEVVKKKLTLRKRRGEPKSSKLAPSSTLSLSDRIQITTSDGKCSLRDPYADVREAAKYSTPALMHFRASDVDGGAGSHLLRDADVNSGEELRIQAWKRAIFSCPSSDNELFTNSIDLDGQGKQGKKWTSNSSDDTECRQQRTIGTYSRSKSTWSRGSTLTVAEVEEQKEANGNGEMQKSRSKKGSRIIFLSTPPRLSLDADEDEQAATASILKCSSNGYGYYSKLDSLLKEAGSRLDKTLTTSHKANLPLSSVFEGVLDADAKGWSKLDLRKSKEGEGNETSIREVAVVPRAKESRHIDLHIQDQVCNLRLESDDASDSSHGKAHYLRGSRRHSRGEQLPSSKFLDQEKPFKKKRSKNTSSRRRKGRSKSKGPPPLLPNDLHGKVKESVAVVKSSYDPYTDFRSSMVEMIVEKEIQGAVDLEELLRCYLSLNSPEYHSVIVKVFADVWRELFSDNI</sequence>
<keyword evidence="4" id="KW-0804">Transcription</keyword>
<feature type="compositionally biased region" description="Basic and acidic residues" evidence="6">
    <location>
        <begin position="230"/>
        <end position="241"/>
    </location>
</feature>
<keyword evidence="9" id="KW-1185">Reference proteome</keyword>
<evidence type="ECO:0000313" key="8">
    <source>
        <dbReference type="EMBL" id="KAL2642158.1"/>
    </source>
</evidence>
<dbReference type="InterPro" id="IPR038933">
    <property type="entry name" value="Ovate"/>
</dbReference>
<feature type="region of interest" description="Disordered" evidence="6">
    <location>
        <begin position="388"/>
        <end position="413"/>
    </location>
</feature>